<evidence type="ECO:0000313" key="1">
    <source>
        <dbReference type="EMBL" id="EJZ57122.1"/>
    </source>
</evidence>
<reference evidence="1 2" key="1">
    <citation type="submission" date="2012-08" db="EMBL/GenBank/DDBJ databases">
        <title>The genome of cave-isolated P. fluorescens strain R124 demonstrates phenotypic adaptation to the mineral environment.</title>
        <authorList>
            <person name="Barton M.D."/>
            <person name="Petronio M."/>
            <person name="Giarrizzo J.G."/>
            <person name="Bowling B.V."/>
            <person name="Barton H.A."/>
        </authorList>
    </citation>
    <scope>NUCLEOTIDE SEQUENCE [LARGE SCALE GENOMIC DNA]</scope>
    <source>
        <strain evidence="1 2">R124</strain>
    </source>
</reference>
<dbReference type="EMBL" id="CM001561">
    <property type="protein sequence ID" value="EJZ57122.1"/>
    <property type="molecule type" value="Genomic_DNA"/>
</dbReference>
<dbReference type="RefSeq" id="WP_003222732.1">
    <property type="nucleotide sequence ID" value="NZ_CM001561.1"/>
</dbReference>
<dbReference type="AlphaFoldDB" id="A0A7U9GSC5"/>
<evidence type="ECO:0000313" key="2">
    <source>
        <dbReference type="Proteomes" id="UP000006045"/>
    </source>
</evidence>
<accession>A0A7U9GSC5</accession>
<dbReference type="OrthoDB" id="6845417at2"/>
<sequence length="499" mass="54883">MTHFHSFLFPPLQTDTSLLQLRPLRISDLVAPIVDGHGGINFKNYYRYPDGLFCAVDAYAAPMREGDTLDIYWGKDNKIFTRVLDDEDEINKPVFFFLPVTNILPGWADEVYYILTRADNTPPEDPSTPLRILVKLDLPGGNDEDPHKPGHSNLHIVQLPRDVIVNGVDADWAARGVPMVIPPYPNIAVRDVILVKWGKASLDPHIVSADEAAGTTPIVITIHKDKIVAGGDGKGLVVDYDIHDEVSNFAEKRSQSTTVNVMSGERLLDEPIIQDSKNGTLYLGELEDRDASVEVHASGSPFKRGDTITMNWEGTTRTGETLPNQQSKILENLPSNLKFQIPNAQVRALEMGSAKASYVLYDKENGTGLSSRHGLAQVKPGVPRVPAPVLKEASNGKVNADITSATVDIQYPGMAAGETVNMAWLGTKANGNPYLYEAQHIVSPDDVKNLLVTLHVPGKHLRVLKNGTLNLFYRVSGDESKWRGLNESGHQQIKVLQLT</sequence>
<gene>
    <name evidence="1" type="ORF">I1A_001437</name>
</gene>
<organism evidence="1 2">
    <name type="scientific">Pseudomonas fluorescens R124</name>
    <dbReference type="NCBI Taxonomy" id="743713"/>
    <lineage>
        <taxon>Bacteria</taxon>
        <taxon>Pseudomonadati</taxon>
        <taxon>Pseudomonadota</taxon>
        <taxon>Gammaproteobacteria</taxon>
        <taxon>Pseudomonadales</taxon>
        <taxon>Pseudomonadaceae</taxon>
        <taxon>Pseudomonas</taxon>
    </lineage>
</organism>
<dbReference type="Proteomes" id="UP000006045">
    <property type="component" value="Chromosome"/>
</dbReference>
<proteinExistence type="predicted"/>
<name>A0A7U9GSC5_PSEFL</name>
<protein>
    <submittedName>
        <fullName evidence="1">Uncharacterized protein</fullName>
    </submittedName>
</protein>